<dbReference type="InterPro" id="IPR030960">
    <property type="entry name" value="DHQS/DOIS_N"/>
</dbReference>
<reference evidence="14 15" key="1">
    <citation type="submission" date="2016-10" db="EMBL/GenBank/DDBJ databases">
        <authorList>
            <person name="de Groot N.N."/>
        </authorList>
    </citation>
    <scope>NUCLEOTIDE SEQUENCE [LARGE SCALE GENOMIC DNA]</scope>
    <source>
        <strain evidence="14 15">MAR_2009_71</strain>
    </source>
</reference>
<evidence type="ECO:0000256" key="1">
    <source>
        <dbReference type="ARBA" id="ARBA00001911"/>
    </source>
</evidence>
<dbReference type="Gene3D" id="3.40.50.1970">
    <property type="match status" value="1"/>
</dbReference>
<keyword evidence="10" id="KW-0170">Cobalt</keyword>
<keyword evidence="9" id="KW-0456">Lyase</keyword>
<accession>A0A1H4RSA8</accession>
<sequence length="353" mass="39757">MDSIISDSYAVHFNEQAFSALNTHLAEKKYSTIFIMVDENTHEHCLPNFMAELNGDYAFEIIEIESGEINKNIETCVGVWEALSELGADRKSLLINLGGGVLTDMGGFIASTFKRGIDFINVPTTLLSMVDASVGGKTGIDLGALKNQIGVINQPVMVLVVPDFLDTLEDRQVKSGFAEMLKHGLIQDKDYWHSLKEAKNLEDMKNHILTSIQIKNEVVLQDPTEQHIRKILNYGHTLGHAIESYFLENESKEMLLHGEAIAIGMILEGYLSQKLLDLPQEAMEDIKKTFLDRYDKVEFSDTDIDNILNLMKYDKKNSHGKINFVLLKSIGEPKFDVEIPVTLFTEAFAYYKL</sequence>
<keyword evidence="8" id="KW-0520">NAD</keyword>
<dbReference type="InterPro" id="IPR016037">
    <property type="entry name" value="DHQ_synth_AroB"/>
</dbReference>
<comment type="cofactor">
    <cofactor evidence="3">
        <name>Zn(2+)</name>
        <dbReference type="ChEBI" id="CHEBI:29105"/>
    </cofactor>
</comment>
<dbReference type="Pfam" id="PF24621">
    <property type="entry name" value="DHQS_C"/>
    <property type="match status" value="1"/>
</dbReference>
<dbReference type="GO" id="GO:0003856">
    <property type="term" value="F:3-dehydroquinate synthase activity"/>
    <property type="evidence" value="ECO:0007669"/>
    <property type="project" value="UniProtKB-UniRule"/>
</dbReference>
<dbReference type="SUPFAM" id="SSF56796">
    <property type="entry name" value="Dehydroquinate synthase-like"/>
    <property type="match status" value="1"/>
</dbReference>
<dbReference type="Proteomes" id="UP000183038">
    <property type="component" value="Unassembled WGS sequence"/>
</dbReference>
<keyword evidence="6" id="KW-0547">Nucleotide-binding</keyword>
<keyword evidence="7" id="KW-0862">Zinc</keyword>
<comment type="function">
    <text evidence="4">Catalyzes the conversion of 3-deoxy-D-arabino-heptulosonate 7-phosphate (DAHP) to dehydroquinate (DHQ).</text>
</comment>
<evidence type="ECO:0000256" key="2">
    <source>
        <dbReference type="ARBA" id="ARBA00001941"/>
    </source>
</evidence>
<evidence type="ECO:0000256" key="10">
    <source>
        <dbReference type="ARBA" id="ARBA00023285"/>
    </source>
</evidence>
<dbReference type="Gene3D" id="1.20.1090.10">
    <property type="entry name" value="Dehydroquinate synthase-like - alpha domain"/>
    <property type="match status" value="1"/>
</dbReference>
<dbReference type="EC" id="4.2.3.4" evidence="11"/>
<protein>
    <recommendedName>
        <fullName evidence="11">3-dehydroquinate synthase</fullName>
        <ecNumber evidence="11">4.2.3.4</ecNumber>
    </recommendedName>
</protein>
<comment type="cofactor">
    <cofactor evidence="1">
        <name>NAD(+)</name>
        <dbReference type="ChEBI" id="CHEBI:57540"/>
    </cofactor>
</comment>
<dbReference type="Pfam" id="PF01761">
    <property type="entry name" value="DHQ_synthase"/>
    <property type="match status" value="1"/>
</dbReference>
<evidence type="ECO:0000259" key="12">
    <source>
        <dbReference type="Pfam" id="PF01761"/>
    </source>
</evidence>
<evidence type="ECO:0000256" key="7">
    <source>
        <dbReference type="ARBA" id="ARBA00022833"/>
    </source>
</evidence>
<evidence type="ECO:0000259" key="13">
    <source>
        <dbReference type="Pfam" id="PF24621"/>
    </source>
</evidence>
<evidence type="ECO:0000256" key="9">
    <source>
        <dbReference type="ARBA" id="ARBA00023239"/>
    </source>
</evidence>
<evidence type="ECO:0000256" key="6">
    <source>
        <dbReference type="ARBA" id="ARBA00022741"/>
    </source>
</evidence>
<dbReference type="CDD" id="cd08195">
    <property type="entry name" value="DHQS"/>
    <property type="match status" value="1"/>
</dbReference>
<dbReference type="FunFam" id="3.40.50.1970:FF:000007">
    <property type="entry name" value="Pentafunctional AROM polypeptide"/>
    <property type="match status" value="1"/>
</dbReference>
<dbReference type="GO" id="GO:0005737">
    <property type="term" value="C:cytoplasm"/>
    <property type="evidence" value="ECO:0007669"/>
    <property type="project" value="InterPro"/>
</dbReference>
<dbReference type="GO" id="GO:0000166">
    <property type="term" value="F:nucleotide binding"/>
    <property type="evidence" value="ECO:0007669"/>
    <property type="project" value="UniProtKB-KW"/>
</dbReference>
<dbReference type="NCBIfam" id="TIGR01357">
    <property type="entry name" value="aroB"/>
    <property type="match status" value="1"/>
</dbReference>
<dbReference type="OrthoDB" id="9806583at2"/>
<evidence type="ECO:0000256" key="5">
    <source>
        <dbReference type="ARBA" id="ARBA00022723"/>
    </source>
</evidence>
<feature type="domain" description="3-dehydroquinate synthase N-terminal" evidence="12">
    <location>
        <begin position="62"/>
        <end position="174"/>
    </location>
</feature>
<feature type="domain" description="3-dehydroquinate synthase C-terminal" evidence="13">
    <location>
        <begin position="176"/>
        <end position="317"/>
    </location>
</feature>
<evidence type="ECO:0000256" key="8">
    <source>
        <dbReference type="ARBA" id="ARBA00023027"/>
    </source>
</evidence>
<dbReference type="InterPro" id="IPR050071">
    <property type="entry name" value="Dehydroquinate_synthase"/>
</dbReference>
<dbReference type="GO" id="GO:0009423">
    <property type="term" value="P:chorismate biosynthetic process"/>
    <property type="evidence" value="ECO:0007669"/>
    <property type="project" value="UniProtKB-UniRule"/>
</dbReference>
<comment type="cofactor">
    <cofactor evidence="2">
        <name>Co(2+)</name>
        <dbReference type="ChEBI" id="CHEBI:48828"/>
    </cofactor>
</comment>
<dbReference type="GO" id="GO:0009073">
    <property type="term" value="P:aromatic amino acid family biosynthetic process"/>
    <property type="evidence" value="ECO:0007669"/>
    <property type="project" value="InterPro"/>
</dbReference>
<dbReference type="PANTHER" id="PTHR43622">
    <property type="entry name" value="3-DEHYDROQUINATE SYNTHASE"/>
    <property type="match status" value="1"/>
</dbReference>
<dbReference type="AlphaFoldDB" id="A0A1H4RSA8"/>
<dbReference type="RefSeq" id="WP_074673678.1">
    <property type="nucleotide sequence ID" value="NZ_FNTB01000001.1"/>
</dbReference>
<dbReference type="EMBL" id="FNTB01000001">
    <property type="protein sequence ID" value="SEC34697.1"/>
    <property type="molecule type" value="Genomic_DNA"/>
</dbReference>
<evidence type="ECO:0000256" key="3">
    <source>
        <dbReference type="ARBA" id="ARBA00001947"/>
    </source>
</evidence>
<name>A0A1H4RSA8_9FLAO</name>
<dbReference type="GO" id="GO:0046872">
    <property type="term" value="F:metal ion binding"/>
    <property type="evidence" value="ECO:0007669"/>
    <property type="project" value="UniProtKB-KW"/>
</dbReference>
<keyword evidence="5" id="KW-0479">Metal-binding</keyword>
<dbReference type="InterPro" id="IPR030963">
    <property type="entry name" value="DHQ_synth_fam"/>
</dbReference>
<evidence type="ECO:0000256" key="4">
    <source>
        <dbReference type="ARBA" id="ARBA00003485"/>
    </source>
</evidence>
<dbReference type="PIRSF" id="PIRSF001455">
    <property type="entry name" value="DHQ_synth"/>
    <property type="match status" value="1"/>
</dbReference>
<proteinExistence type="predicted"/>
<evidence type="ECO:0000256" key="11">
    <source>
        <dbReference type="NCBIfam" id="TIGR01357"/>
    </source>
</evidence>
<dbReference type="InterPro" id="IPR056179">
    <property type="entry name" value="DHQS_C"/>
</dbReference>
<dbReference type="PANTHER" id="PTHR43622:SF1">
    <property type="entry name" value="3-DEHYDROQUINATE SYNTHASE"/>
    <property type="match status" value="1"/>
</dbReference>
<organism evidence="14 15">
    <name type="scientific">Maribacter dokdonensis</name>
    <dbReference type="NCBI Taxonomy" id="320912"/>
    <lineage>
        <taxon>Bacteria</taxon>
        <taxon>Pseudomonadati</taxon>
        <taxon>Bacteroidota</taxon>
        <taxon>Flavobacteriia</taxon>
        <taxon>Flavobacteriales</taxon>
        <taxon>Flavobacteriaceae</taxon>
        <taxon>Maribacter</taxon>
    </lineage>
</organism>
<evidence type="ECO:0000313" key="14">
    <source>
        <dbReference type="EMBL" id="SEC34697.1"/>
    </source>
</evidence>
<evidence type="ECO:0000313" key="15">
    <source>
        <dbReference type="Proteomes" id="UP000183038"/>
    </source>
</evidence>
<gene>
    <name evidence="14" type="ORF">SAMN05192540_2947</name>
</gene>